<dbReference type="Proteomes" id="UP000198609">
    <property type="component" value="Unassembled WGS sequence"/>
</dbReference>
<dbReference type="EMBL" id="FNST01000002">
    <property type="protein sequence ID" value="SEB86190.1"/>
    <property type="molecule type" value="Genomic_DNA"/>
</dbReference>
<feature type="transmembrane region" description="Helical" evidence="7">
    <location>
        <begin position="114"/>
        <end position="140"/>
    </location>
</feature>
<keyword evidence="2 7" id="KW-0813">Transport</keyword>
<proteinExistence type="inferred from homology"/>
<dbReference type="PANTHER" id="PTHR43744">
    <property type="entry name" value="ABC TRANSPORTER PERMEASE PROTEIN MG189-RELATED-RELATED"/>
    <property type="match status" value="1"/>
</dbReference>
<evidence type="ECO:0000256" key="6">
    <source>
        <dbReference type="ARBA" id="ARBA00023136"/>
    </source>
</evidence>
<dbReference type="GO" id="GO:0005886">
    <property type="term" value="C:plasma membrane"/>
    <property type="evidence" value="ECO:0007669"/>
    <property type="project" value="UniProtKB-SubCell"/>
</dbReference>
<accession>A0A1H4MSS4</accession>
<feature type="domain" description="ABC transmembrane type-1" evidence="9">
    <location>
        <begin position="115"/>
        <end position="306"/>
    </location>
</feature>
<dbReference type="InterPro" id="IPR035906">
    <property type="entry name" value="MetI-like_sf"/>
</dbReference>
<evidence type="ECO:0000259" key="9">
    <source>
        <dbReference type="PROSITE" id="PS50928"/>
    </source>
</evidence>
<reference evidence="11" key="1">
    <citation type="submission" date="2016-10" db="EMBL/GenBank/DDBJ databases">
        <authorList>
            <person name="Varghese N."/>
            <person name="Submissions S."/>
        </authorList>
    </citation>
    <scope>NUCLEOTIDE SEQUENCE [LARGE SCALE GENOMIC DNA]</scope>
    <source>
        <strain evidence="11">DSM 40318</strain>
    </source>
</reference>
<keyword evidence="3" id="KW-1003">Cell membrane</keyword>
<dbReference type="InterPro" id="IPR000515">
    <property type="entry name" value="MetI-like"/>
</dbReference>
<feature type="transmembrane region" description="Helical" evidence="7">
    <location>
        <begin position="54"/>
        <end position="76"/>
    </location>
</feature>
<gene>
    <name evidence="10" type="ORF">SAMN04490356_1965</name>
</gene>
<dbReference type="CDD" id="cd06261">
    <property type="entry name" value="TM_PBP2"/>
    <property type="match status" value="1"/>
</dbReference>
<organism evidence="10 11">
    <name type="scientific">Streptomyces melanosporofaciens</name>
    <dbReference type="NCBI Taxonomy" id="67327"/>
    <lineage>
        <taxon>Bacteria</taxon>
        <taxon>Bacillati</taxon>
        <taxon>Actinomycetota</taxon>
        <taxon>Actinomycetes</taxon>
        <taxon>Kitasatosporales</taxon>
        <taxon>Streptomycetaceae</taxon>
        <taxon>Streptomyces</taxon>
        <taxon>Streptomyces violaceusniger group</taxon>
    </lineage>
</organism>
<comment type="subcellular location">
    <subcellularLocation>
        <location evidence="1 7">Cell membrane</location>
        <topology evidence="1 7">Multi-pass membrane protein</topology>
    </subcellularLocation>
</comment>
<feature type="compositionally biased region" description="Basic residues" evidence="8">
    <location>
        <begin position="33"/>
        <end position="45"/>
    </location>
</feature>
<evidence type="ECO:0000256" key="3">
    <source>
        <dbReference type="ARBA" id="ARBA00022475"/>
    </source>
</evidence>
<keyword evidence="4 7" id="KW-0812">Transmembrane</keyword>
<keyword evidence="11" id="KW-1185">Reference proteome</keyword>
<dbReference type="Pfam" id="PF00528">
    <property type="entry name" value="BPD_transp_1"/>
    <property type="match status" value="1"/>
</dbReference>
<dbReference type="Gene3D" id="1.10.3720.10">
    <property type="entry name" value="MetI-like"/>
    <property type="match status" value="1"/>
</dbReference>
<dbReference type="SUPFAM" id="SSF161098">
    <property type="entry name" value="MetI-like"/>
    <property type="match status" value="1"/>
</dbReference>
<feature type="transmembrane region" description="Helical" evidence="7">
    <location>
        <begin position="152"/>
        <end position="174"/>
    </location>
</feature>
<dbReference type="AlphaFoldDB" id="A0A1H4MSS4"/>
<protein>
    <submittedName>
        <fullName evidence="10">Xylobiose transport system permease protein</fullName>
    </submittedName>
</protein>
<evidence type="ECO:0000256" key="7">
    <source>
        <dbReference type="RuleBase" id="RU363032"/>
    </source>
</evidence>
<evidence type="ECO:0000256" key="2">
    <source>
        <dbReference type="ARBA" id="ARBA00022448"/>
    </source>
</evidence>
<evidence type="ECO:0000256" key="8">
    <source>
        <dbReference type="SAM" id="MobiDB-lite"/>
    </source>
</evidence>
<evidence type="ECO:0000256" key="1">
    <source>
        <dbReference type="ARBA" id="ARBA00004651"/>
    </source>
</evidence>
<evidence type="ECO:0000256" key="4">
    <source>
        <dbReference type="ARBA" id="ARBA00022692"/>
    </source>
</evidence>
<comment type="similarity">
    <text evidence="7">Belongs to the binding-protein-dependent transport system permease family.</text>
</comment>
<dbReference type="PROSITE" id="PS50928">
    <property type="entry name" value="ABC_TM1"/>
    <property type="match status" value="1"/>
</dbReference>
<feature type="transmembrane region" description="Helical" evidence="7">
    <location>
        <begin position="227"/>
        <end position="252"/>
    </location>
</feature>
<feature type="compositionally biased region" description="Pro residues" evidence="8">
    <location>
        <begin position="1"/>
        <end position="16"/>
    </location>
</feature>
<name>A0A1H4MSS4_STRMJ</name>
<keyword evidence="5 7" id="KW-1133">Transmembrane helix</keyword>
<feature type="transmembrane region" description="Helical" evidence="7">
    <location>
        <begin position="287"/>
        <end position="306"/>
    </location>
</feature>
<keyword evidence="6 7" id="KW-0472">Membrane</keyword>
<evidence type="ECO:0000313" key="10">
    <source>
        <dbReference type="EMBL" id="SEB86190.1"/>
    </source>
</evidence>
<dbReference type="PANTHER" id="PTHR43744:SF12">
    <property type="entry name" value="ABC TRANSPORTER PERMEASE PROTEIN MG189-RELATED"/>
    <property type="match status" value="1"/>
</dbReference>
<feature type="region of interest" description="Disordered" evidence="8">
    <location>
        <begin position="1"/>
        <end position="50"/>
    </location>
</feature>
<dbReference type="GO" id="GO:0055085">
    <property type="term" value="P:transmembrane transport"/>
    <property type="evidence" value="ECO:0007669"/>
    <property type="project" value="InterPro"/>
</dbReference>
<evidence type="ECO:0000313" key="11">
    <source>
        <dbReference type="Proteomes" id="UP000198609"/>
    </source>
</evidence>
<evidence type="ECO:0000256" key="5">
    <source>
        <dbReference type="ARBA" id="ARBA00022989"/>
    </source>
</evidence>
<sequence>MTDVLPGPPNRSPNHPPDGVRTPNKTPAAPGPRFRRRGLPRRPRLLGRGSRTPNYPAGLGSLIWLGIVGLPLYVLVAATFQTRDGYIDDGPLALPDHPTLANYRRVLRSDFLTYLLNTALVTAVCAAIVITLSVTVGYTIVRARSRASRRIFQIFLLGLAIPSQAVVIPVYLVITKLHLYDTLLAVILPTAAFSLPVSVLILVGTMRDIDEELYESMALDGASPTRVLLQLVVPLSRSGISTVGVMSALHAWNGFLFPLLLTQSKSNRLLTLGLYDYVGEFRVDTPALLTAVVLSILPIFLVYLFARRQLINGLMGMGGK</sequence>
<feature type="transmembrane region" description="Helical" evidence="7">
    <location>
        <begin position="186"/>
        <end position="206"/>
    </location>
</feature>